<feature type="compositionally biased region" description="Low complexity" evidence="1">
    <location>
        <begin position="325"/>
        <end position="338"/>
    </location>
</feature>
<feature type="chain" id="PRO_5047506301" evidence="2">
    <location>
        <begin position="21"/>
        <end position="351"/>
    </location>
</feature>
<dbReference type="EMBL" id="CP060028">
    <property type="protein sequence ID" value="QND81430.1"/>
    <property type="molecule type" value="Genomic_DNA"/>
</dbReference>
<protein>
    <submittedName>
        <fullName evidence="3">Uncharacterized protein</fullName>
    </submittedName>
</protein>
<dbReference type="RefSeq" id="WP_185896521.1">
    <property type="nucleotide sequence ID" value="NZ_CP060028.1"/>
</dbReference>
<evidence type="ECO:0000256" key="2">
    <source>
        <dbReference type="SAM" id="SignalP"/>
    </source>
</evidence>
<keyword evidence="4" id="KW-1185">Reference proteome</keyword>
<evidence type="ECO:0000313" key="4">
    <source>
        <dbReference type="Proteomes" id="UP000515506"/>
    </source>
</evidence>
<proteinExistence type="predicted"/>
<accession>A0ABX6RDV9</accession>
<organism evidence="3 4">
    <name type="scientific">Pseudoxanthomonas mexicana</name>
    <dbReference type="NCBI Taxonomy" id="128785"/>
    <lineage>
        <taxon>Bacteria</taxon>
        <taxon>Pseudomonadati</taxon>
        <taxon>Pseudomonadota</taxon>
        <taxon>Gammaproteobacteria</taxon>
        <taxon>Lysobacterales</taxon>
        <taxon>Lysobacteraceae</taxon>
        <taxon>Pseudoxanthomonas</taxon>
    </lineage>
</organism>
<feature type="signal peptide" evidence="2">
    <location>
        <begin position="1"/>
        <end position="20"/>
    </location>
</feature>
<evidence type="ECO:0000256" key="1">
    <source>
        <dbReference type="SAM" id="MobiDB-lite"/>
    </source>
</evidence>
<reference evidence="3 4" key="1">
    <citation type="submission" date="2020-08" db="EMBL/GenBank/DDBJ databases">
        <title>Streptomycin resistant and MDR strain, P. mexicana.</title>
        <authorList>
            <person name="Ganesh-kumar S."/>
            <person name="Zhe T."/>
            <person name="Yu Z."/>
            <person name="Min Y."/>
        </authorList>
    </citation>
    <scope>NUCLEOTIDE SEQUENCE [LARGE SCALE GENOMIC DNA]</scope>
    <source>
        <strain evidence="3 4">GTZY</strain>
    </source>
</reference>
<sequence length="351" mass="36575">MKKVWCAAACAAIVSLPAHAAKPEVPAMPIAERLPVEIVLAQQELGIDVPATGAATGAAVGGLLGALIGTAIDKAAVSNGEERAAELRNQLVDYPFNQRMEAALREKLPSEGLSPQPQISVCNAPAATGAQFLAIGCSVTPATGVLVIVPRYAIDAKFENLAVQVNAHLIDRETKSNGKPKVRNRLTYAYHFNFPIDQVDGEKPEQTAVRWSALGSAPLAMLLDTGVAQVADMIVYDFSAEGRAERAVPKRGSTAFNGRMFNGQQVRTGKDWVWSRMGKHSGGALHGYYPVSPDAVRASVTAAASPVPVDAISVADAGVAPISTTEAPAADAVEAPPTQAEAVDTPQAGTP</sequence>
<gene>
    <name evidence="3" type="ORF">H4W19_06645</name>
</gene>
<evidence type="ECO:0000313" key="3">
    <source>
        <dbReference type="EMBL" id="QND81430.1"/>
    </source>
</evidence>
<feature type="region of interest" description="Disordered" evidence="1">
    <location>
        <begin position="325"/>
        <end position="351"/>
    </location>
</feature>
<dbReference type="Proteomes" id="UP000515506">
    <property type="component" value="Chromosome"/>
</dbReference>
<keyword evidence="2" id="KW-0732">Signal</keyword>
<name>A0ABX6RDV9_PSEMX</name>